<dbReference type="InterPro" id="IPR006034">
    <property type="entry name" value="Asparaginase/glutaminase-like"/>
</dbReference>
<dbReference type="Pfam" id="PF17763">
    <property type="entry name" value="Asparaginase_C"/>
    <property type="match status" value="1"/>
</dbReference>
<evidence type="ECO:0000259" key="12">
    <source>
        <dbReference type="Pfam" id="PF17763"/>
    </source>
</evidence>
<keyword evidence="3" id="KW-0378">Hydrolase</keyword>
<evidence type="ECO:0000256" key="3">
    <source>
        <dbReference type="ARBA" id="ARBA00022801"/>
    </source>
</evidence>
<dbReference type="AlphaFoldDB" id="M3HP16"/>
<dbReference type="FunFam" id="3.40.50.1170:FF:000001">
    <property type="entry name" value="L-asparaginase 2"/>
    <property type="match status" value="1"/>
</dbReference>
<feature type="compositionally biased region" description="Low complexity" evidence="10">
    <location>
        <begin position="13"/>
        <end position="25"/>
    </location>
</feature>
<evidence type="ECO:0000256" key="8">
    <source>
        <dbReference type="PROSITE-ProRule" id="PRU10100"/>
    </source>
</evidence>
<dbReference type="EC" id="3.5.1.1" evidence="2"/>
<comment type="similarity">
    <text evidence="1 9">Belongs to the asparaginase 1 family.</text>
</comment>
<proteinExistence type="inferred from homology"/>
<dbReference type="Pfam" id="PF00710">
    <property type="entry name" value="Asparaginase"/>
    <property type="match status" value="1"/>
</dbReference>
<dbReference type="GO" id="GO:0004067">
    <property type="term" value="F:asparaginase activity"/>
    <property type="evidence" value="ECO:0007669"/>
    <property type="project" value="UniProtKB-UniRule"/>
</dbReference>
<dbReference type="SUPFAM" id="SSF53774">
    <property type="entry name" value="Glutaminase/Asparaginase"/>
    <property type="match status" value="1"/>
</dbReference>
<feature type="active site" description="O-isoaspartyl threonine intermediate" evidence="5">
    <location>
        <position position="89"/>
    </location>
</feature>
<feature type="active site" evidence="7">
    <location>
        <position position="89"/>
    </location>
</feature>
<feature type="domain" description="L-asparaginase N-terminal" evidence="11">
    <location>
        <begin position="80"/>
        <end position="269"/>
    </location>
</feature>
<dbReference type="Gene3D" id="3.40.50.40">
    <property type="match status" value="1"/>
</dbReference>
<evidence type="ECO:0000256" key="6">
    <source>
        <dbReference type="PIRSR" id="PIRSR001220-2"/>
    </source>
</evidence>
<evidence type="ECO:0000313" key="13">
    <source>
        <dbReference type="EMBL" id="EMG49217.1"/>
    </source>
</evidence>
<dbReference type="OMA" id="RYYMQPL"/>
<feature type="binding site" evidence="6">
    <location>
        <begin position="166"/>
        <end position="167"/>
    </location>
    <ligand>
        <name>substrate</name>
    </ligand>
</feature>
<feature type="domain" description="Asparaginase/glutaminase C-terminal" evidence="12">
    <location>
        <begin position="291"/>
        <end position="414"/>
    </location>
</feature>
<protein>
    <recommendedName>
        <fullName evidence="2">asparaginase</fullName>
        <ecNumber evidence="2">3.5.1.1</ecNumber>
    </recommendedName>
</protein>
<dbReference type="PANTHER" id="PTHR11707">
    <property type="entry name" value="L-ASPARAGINASE"/>
    <property type="match status" value="1"/>
</dbReference>
<dbReference type="InterPro" id="IPR004550">
    <property type="entry name" value="AsnASE_II"/>
</dbReference>
<evidence type="ECO:0000256" key="7">
    <source>
        <dbReference type="PROSITE-ProRule" id="PRU10099"/>
    </source>
</evidence>
<dbReference type="InterPro" id="IPR027475">
    <property type="entry name" value="Asparaginase/glutaminase_AS2"/>
</dbReference>
<dbReference type="InterPro" id="IPR027473">
    <property type="entry name" value="L-asparaginase_C"/>
</dbReference>
<dbReference type="PROSITE" id="PS00144">
    <property type="entry name" value="ASN_GLN_ASE_1"/>
    <property type="match status" value="1"/>
</dbReference>
<dbReference type="PANTHER" id="PTHR11707:SF28">
    <property type="entry name" value="60 KDA LYSOPHOSPHOLIPASE"/>
    <property type="match status" value="1"/>
</dbReference>
<dbReference type="GO" id="GO:0006530">
    <property type="term" value="P:L-asparagine catabolic process"/>
    <property type="evidence" value="ECO:0007669"/>
    <property type="project" value="UniProtKB-ARBA"/>
</dbReference>
<dbReference type="OrthoDB" id="542841at2759"/>
<feature type="region of interest" description="Disordered" evidence="10">
    <location>
        <begin position="1"/>
        <end position="25"/>
    </location>
</feature>
<dbReference type="PRINTS" id="PR00139">
    <property type="entry name" value="ASNGLNASE"/>
</dbReference>
<dbReference type="FunFam" id="3.40.50.40:FF:000006">
    <property type="entry name" value="L-asparaginase I"/>
    <property type="match status" value="1"/>
</dbReference>
<evidence type="ECO:0000256" key="10">
    <source>
        <dbReference type="SAM" id="MobiDB-lite"/>
    </source>
</evidence>
<dbReference type="NCBIfam" id="TIGR00520">
    <property type="entry name" value="asnASE_II"/>
    <property type="match status" value="1"/>
</dbReference>
<dbReference type="EMBL" id="AOGT01000781">
    <property type="protein sequence ID" value="EMG49217.1"/>
    <property type="molecule type" value="Genomic_DNA"/>
</dbReference>
<dbReference type="HOGENOM" id="CLU_019134_1_1_1"/>
<organism evidence="13 14">
    <name type="scientific">Candida maltosa (strain Xu316)</name>
    <name type="common">Yeast</name>
    <dbReference type="NCBI Taxonomy" id="1245528"/>
    <lineage>
        <taxon>Eukaryota</taxon>
        <taxon>Fungi</taxon>
        <taxon>Dikarya</taxon>
        <taxon>Ascomycota</taxon>
        <taxon>Saccharomycotina</taxon>
        <taxon>Pichiomycetes</taxon>
        <taxon>Debaryomycetaceae</taxon>
        <taxon>Candida/Lodderomyces clade</taxon>
        <taxon>Candida</taxon>
    </lineage>
</organism>
<gene>
    <name evidence="13" type="ORF">G210_0080</name>
</gene>
<accession>M3HP16</accession>
<reference evidence="13 14" key="1">
    <citation type="submission" date="2013-02" db="EMBL/GenBank/DDBJ databases">
        <title>Genome sequence of Candida maltosa Xu316, a potential industrial strain for xylitol and ethanol production.</title>
        <authorList>
            <person name="Yu J."/>
            <person name="Wang Q."/>
            <person name="Geng X."/>
            <person name="Bao W."/>
            <person name="He P."/>
            <person name="Cai J."/>
        </authorList>
    </citation>
    <scope>NUCLEOTIDE SEQUENCE [LARGE SCALE GENOMIC DNA]</scope>
    <source>
        <strain evidence="14">Xu316</strain>
    </source>
</reference>
<dbReference type="PROSITE" id="PS51732">
    <property type="entry name" value="ASN_GLN_ASE_3"/>
    <property type="match status" value="1"/>
</dbReference>
<dbReference type="InterPro" id="IPR037152">
    <property type="entry name" value="L-asparaginase_N_sf"/>
</dbReference>
<dbReference type="PIRSF" id="PIRSF001220">
    <property type="entry name" value="L-ASNase_gatD"/>
    <property type="match status" value="1"/>
</dbReference>
<dbReference type="PROSITE" id="PS00917">
    <property type="entry name" value="ASN_GLN_ASE_2"/>
    <property type="match status" value="1"/>
</dbReference>
<sequence length="417" mass="45933">MPLQSNSHTRTGSNSSLSSNFFPLNNSNNNDQIEVQAQLTDHPAFKIKYHRSNSIVSIATSSVPGTIDEYDEPESNSLPNIKVLGTGGTIASKGLTSHQTAGYEVDLTIEDLVNSIPDLSTTCNLEYEQVLNIDSKEFDTEALLKLYRQIINDLPHYDGIVITHGTDTMEETAFFLQSTISTYKPIVLCGSMRPSTAISSDGPMNLYQAIIIASNQMSKNRGVLITLNDSIGSGFYITKSNANSLDTFKSIGQGYIGNFVNNEIRYFYPANKPLGLTSFDVGMDVEVIPEVVVIYAHQGLNNEMIKVILDNMKEVKGLVLATMGAGSLSETTNQMLYELVKDYEEEFPIVYSKRSMDGMVPIGSLPKVKVNEKGDKEVFKNAIAGGYLNPQKARILLQLCLNDKMDLNQIKEVFSTV</sequence>
<dbReference type="InterPro" id="IPR020827">
    <property type="entry name" value="Asparaginase/glutaminase_AS1"/>
</dbReference>
<name>M3HP16_CANMX</name>
<feature type="active site" evidence="8">
    <location>
        <position position="166"/>
    </location>
</feature>
<evidence type="ECO:0000313" key="14">
    <source>
        <dbReference type="Proteomes" id="UP000011777"/>
    </source>
</evidence>
<dbReference type="InterPro" id="IPR027474">
    <property type="entry name" value="L-asparaginase_N"/>
</dbReference>
<evidence type="ECO:0000256" key="4">
    <source>
        <dbReference type="ARBA" id="ARBA00049366"/>
    </source>
</evidence>
<dbReference type="SMART" id="SM00870">
    <property type="entry name" value="Asparaginase"/>
    <property type="match status" value="1"/>
</dbReference>
<dbReference type="CDD" id="cd08964">
    <property type="entry name" value="L-asparaginase_II"/>
    <property type="match status" value="1"/>
</dbReference>
<dbReference type="InterPro" id="IPR040919">
    <property type="entry name" value="Asparaginase_C"/>
</dbReference>
<feature type="compositionally biased region" description="Polar residues" evidence="10">
    <location>
        <begin position="1"/>
        <end position="12"/>
    </location>
</feature>
<dbReference type="Proteomes" id="UP000011777">
    <property type="component" value="Unassembled WGS sequence"/>
</dbReference>
<dbReference type="eggNOG" id="KOG0503">
    <property type="taxonomic scope" value="Eukaryota"/>
</dbReference>
<comment type="caution">
    <text evidence="13">The sequence shown here is derived from an EMBL/GenBank/DDBJ whole genome shotgun (WGS) entry which is preliminary data.</text>
</comment>
<evidence type="ECO:0000256" key="9">
    <source>
        <dbReference type="RuleBase" id="RU004456"/>
    </source>
</evidence>
<comment type="catalytic activity">
    <reaction evidence="4">
        <text>L-asparagine + H2O = L-aspartate + NH4(+)</text>
        <dbReference type="Rhea" id="RHEA:21016"/>
        <dbReference type="ChEBI" id="CHEBI:15377"/>
        <dbReference type="ChEBI" id="CHEBI:28938"/>
        <dbReference type="ChEBI" id="CHEBI:29991"/>
        <dbReference type="ChEBI" id="CHEBI:58048"/>
        <dbReference type="EC" id="3.5.1.1"/>
    </reaction>
</comment>
<feature type="binding site" evidence="6">
    <location>
        <position position="135"/>
    </location>
    <ligand>
        <name>substrate</name>
    </ligand>
</feature>
<dbReference type="PIRSF" id="PIRSF500176">
    <property type="entry name" value="L_ASNase"/>
    <property type="match status" value="1"/>
</dbReference>
<evidence type="ECO:0000256" key="2">
    <source>
        <dbReference type="ARBA" id="ARBA00012920"/>
    </source>
</evidence>
<evidence type="ECO:0000259" key="11">
    <source>
        <dbReference type="Pfam" id="PF00710"/>
    </source>
</evidence>
<evidence type="ECO:0000256" key="1">
    <source>
        <dbReference type="ARBA" id="ARBA00010518"/>
    </source>
</evidence>
<dbReference type="STRING" id="1245528.M3HP16"/>
<dbReference type="InterPro" id="IPR036152">
    <property type="entry name" value="Asp/glu_Ase-like_sf"/>
</dbReference>
<dbReference type="Gene3D" id="3.40.50.1170">
    <property type="entry name" value="L-asparaginase, N-terminal domain"/>
    <property type="match status" value="1"/>
</dbReference>
<evidence type="ECO:0000256" key="5">
    <source>
        <dbReference type="PIRSR" id="PIRSR001220-1"/>
    </source>
</evidence>
<keyword evidence="14" id="KW-1185">Reference proteome</keyword>